<feature type="region of interest" description="Disordered" evidence="1">
    <location>
        <begin position="1"/>
        <end position="30"/>
    </location>
</feature>
<proteinExistence type="predicted"/>
<sequence length="358" mass="40399">MPQTVRQSLLSPFSSDSAPTRTQPLAHQPSSIRFDCKRSLFLSPPISPSVTNEKEDVCTPVEQSSRDPQLYNFDGSDGSLVENTPLFPSDQVDPEHEAIVSHHINKNRDSDPANRPTKEEYLLFVSTVAKNYNKNPQAWMWREREVLSKYRPFRVVKPSAPANGLRRIAPTPSSGPRKSKAAVATARIPRAPRQKRTPQVQVLDSFEQTNSLTPKAPRPAVNRDDIDYRSLPDYSPDPFTTLRDNKSLKADWKGQMFDLSADPDRHMLHPAEVNLAATLRLSCATYLCSKRQIFMACIDAMCSGKEFRKTGAQQACRIDVNKVSKLWSAFDRVGWFDKKFFVSIFNNLYPTSKAHSDG</sequence>
<dbReference type="EMBL" id="JAPDRL010000119">
    <property type="protein sequence ID" value="KAJ9656650.1"/>
    <property type="molecule type" value="Genomic_DNA"/>
</dbReference>
<evidence type="ECO:0000259" key="2">
    <source>
        <dbReference type="PROSITE" id="PS50934"/>
    </source>
</evidence>
<dbReference type="Pfam" id="PF04433">
    <property type="entry name" value="SWIRM"/>
    <property type="match status" value="1"/>
</dbReference>
<feature type="domain" description="SWIRM" evidence="2">
    <location>
        <begin position="248"/>
        <end position="347"/>
    </location>
</feature>
<comment type="caution">
    <text evidence="3">The sequence shown here is derived from an EMBL/GenBank/DDBJ whole genome shotgun (WGS) entry which is preliminary data.</text>
</comment>
<name>A0ABQ9NJN6_9PEZI</name>
<keyword evidence="4" id="KW-1185">Reference proteome</keyword>
<organism evidence="3 4">
    <name type="scientific">Coniosporium apollinis</name>
    <dbReference type="NCBI Taxonomy" id="61459"/>
    <lineage>
        <taxon>Eukaryota</taxon>
        <taxon>Fungi</taxon>
        <taxon>Dikarya</taxon>
        <taxon>Ascomycota</taxon>
        <taxon>Pezizomycotina</taxon>
        <taxon>Dothideomycetes</taxon>
        <taxon>Dothideomycetes incertae sedis</taxon>
        <taxon>Coniosporium</taxon>
    </lineage>
</organism>
<accession>A0ABQ9NJN6</accession>
<protein>
    <recommendedName>
        <fullName evidence="2">SWIRM domain-containing protein</fullName>
    </recommendedName>
</protein>
<dbReference type="PROSITE" id="PS50934">
    <property type="entry name" value="SWIRM"/>
    <property type="match status" value="1"/>
</dbReference>
<evidence type="ECO:0000313" key="3">
    <source>
        <dbReference type="EMBL" id="KAJ9656650.1"/>
    </source>
</evidence>
<dbReference type="SUPFAM" id="SSF46689">
    <property type="entry name" value="Homeodomain-like"/>
    <property type="match status" value="1"/>
</dbReference>
<dbReference type="InterPro" id="IPR036388">
    <property type="entry name" value="WH-like_DNA-bd_sf"/>
</dbReference>
<reference evidence="3" key="1">
    <citation type="submission" date="2022-10" db="EMBL/GenBank/DDBJ databases">
        <title>Culturing micro-colonial fungi from biological soil crusts in the Mojave desert and describing Neophaeococcomyces mojavensis, and introducing the new genera and species Taxawa tesnikishii.</title>
        <authorList>
            <person name="Kurbessoian T."/>
            <person name="Stajich J.E."/>
        </authorList>
    </citation>
    <scope>NUCLEOTIDE SEQUENCE</scope>
    <source>
        <strain evidence="3">TK_1</strain>
    </source>
</reference>
<dbReference type="InterPro" id="IPR009057">
    <property type="entry name" value="Homeodomain-like_sf"/>
</dbReference>
<gene>
    <name evidence="3" type="ORF">H2201_008477</name>
</gene>
<feature type="region of interest" description="Disordered" evidence="1">
    <location>
        <begin position="163"/>
        <end position="199"/>
    </location>
</feature>
<dbReference type="Gene3D" id="1.10.10.10">
    <property type="entry name" value="Winged helix-like DNA-binding domain superfamily/Winged helix DNA-binding domain"/>
    <property type="match status" value="1"/>
</dbReference>
<evidence type="ECO:0000313" key="4">
    <source>
        <dbReference type="Proteomes" id="UP001172684"/>
    </source>
</evidence>
<dbReference type="Proteomes" id="UP001172684">
    <property type="component" value="Unassembled WGS sequence"/>
</dbReference>
<evidence type="ECO:0000256" key="1">
    <source>
        <dbReference type="SAM" id="MobiDB-lite"/>
    </source>
</evidence>
<dbReference type="InterPro" id="IPR007526">
    <property type="entry name" value="SWIRM"/>
</dbReference>